<gene>
    <name evidence="1" type="ORF">CAC42_5157</name>
</gene>
<comment type="caution">
    <text evidence="1">The sequence shown here is derived from an EMBL/GenBank/DDBJ whole genome shotgun (WGS) entry which is preliminary data.</text>
</comment>
<sequence length="111" mass="12076">MPSEALRDVDPNLQLGQATPDAVVKKAEERNYDGKLDVAAGAAECEASRDRLQEHKGAKGHLYVSPSDAIMSPATKKLSGLKQRRFEKGGVRQKSLFAKAVTSRERDLGPE</sequence>
<reference evidence="1 2" key="1">
    <citation type="submission" date="2017-06" db="EMBL/GenBank/DDBJ databases">
        <title>Draft genome sequence of a variant of Elsinoe murrayae.</title>
        <authorList>
            <person name="Cheng Q."/>
        </authorList>
    </citation>
    <scope>NUCLEOTIDE SEQUENCE [LARGE SCALE GENOMIC DNA]</scope>
    <source>
        <strain evidence="1 2">CQ-2017a</strain>
    </source>
</reference>
<dbReference type="InParanoid" id="A0A2K1QU72"/>
<keyword evidence="2" id="KW-1185">Reference proteome</keyword>
<proteinExistence type="predicted"/>
<dbReference type="Pfam" id="PF05032">
    <property type="entry name" value="Spo12"/>
    <property type="match status" value="1"/>
</dbReference>
<dbReference type="AlphaFoldDB" id="A0A2K1QU72"/>
<dbReference type="STRING" id="2082308.A0A2K1QU72"/>
<accession>A0A2K1QU72</accession>
<evidence type="ECO:0000313" key="1">
    <source>
        <dbReference type="EMBL" id="PNS18618.1"/>
    </source>
</evidence>
<dbReference type="OrthoDB" id="5578329at2759"/>
<protein>
    <submittedName>
        <fullName evidence="1">Uncharacterized protein</fullName>
    </submittedName>
</protein>
<dbReference type="EMBL" id="NKHZ01000039">
    <property type="protein sequence ID" value="PNS18618.1"/>
    <property type="molecule type" value="Genomic_DNA"/>
</dbReference>
<name>A0A2K1QU72_9PEZI</name>
<organism evidence="1 2">
    <name type="scientific">Sphaceloma murrayae</name>
    <dbReference type="NCBI Taxonomy" id="2082308"/>
    <lineage>
        <taxon>Eukaryota</taxon>
        <taxon>Fungi</taxon>
        <taxon>Dikarya</taxon>
        <taxon>Ascomycota</taxon>
        <taxon>Pezizomycotina</taxon>
        <taxon>Dothideomycetes</taxon>
        <taxon>Dothideomycetidae</taxon>
        <taxon>Myriangiales</taxon>
        <taxon>Elsinoaceae</taxon>
        <taxon>Sphaceloma</taxon>
    </lineage>
</organism>
<evidence type="ECO:0000313" key="2">
    <source>
        <dbReference type="Proteomes" id="UP000243797"/>
    </source>
</evidence>
<dbReference type="InterPro" id="IPR007727">
    <property type="entry name" value="Spo12"/>
</dbReference>
<dbReference type="Proteomes" id="UP000243797">
    <property type="component" value="Unassembled WGS sequence"/>
</dbReference>